<dbReference type="STRING" id="1335309.GA0116948_1327"/>
<accession>A0A1C4G9G7</accession>
<keyword evidence="2" id="KW-1185">Reference proteome</keyword>
<organism evidence="1 2">
    <name type="scientific">Chitinophaga costaii</name>
    <dbReference type="NCBI Taxonomy" id="1335309"/>
    <lineage>
        <taxon>Bacteria</taxon>
        <taxon>Pseudomonadati</taxon>
        <taxon>Bacteroidota</taxon>
        <taxon>Chitinophagia</taxon>
        <taxon>Chitinophagales</taxon>
        <taxon>Chitinophagaceae</taxon>
        <taxon>Chitinophaga</taxon>
    </lineage>
</organism>
<dbReference type="EMBL" id="FMAR01000032">
    <property type="protein sequence ID" value="SCC64475.1"/>
    <property type="molecule type" value="Genomic_DNA"/>
</dbReference>
<proteinExistence type="predicted"/>
<protein>
    <submittedName>
        <fullName evidence="1">Uncharacterized protein</fullName>
    </submittedName>
</protein>
<sequence length="61" mass="7134">MTLGRSIEAAVFCCQNFLALRYAKEMCLLVVMPYLKLMLMMLASLEQAKEYLLQEHWDMSL</sequence>
<gene>
    <name evidence="1" type="ORF">GA0116948_1327</name>
</gene>
<dbReference type="Proteomes" id="UP000242818">
    <property type="component" value="Unassembled WGS sequence"/>
</dbReference>
<name>A0A1C4G9G7_9BACT</name>
<evidence type="ECO:0000313" key="2">
    <source>
        <dbReference type="Proteomes" id="UP000242818"/>
    </source>
</evidence>
<evidence type="ECO:0000313" key="1">
    <source>
        <dbReference type="EMBL" id="SCC64475.1"/>
    </source>
</evidence>
<dbReference type="AlphaFoldDB" id="A0A1C4G9G7"/>
<reference evidence="1 2" key="1">
    <citation type="submission" date="2016-08" db="EMBL/GenBank/DDBJ databases">
        <authorList>
            <person name="Seilhamer J.J."/>
        </authorList>
    </citation>
    <scope>NUCLEOTIDE SEQUENCE [LARGE SCALE GENOMIC DNA]</scope>
    <source>
        <strain evidence="1 2">A37T2</strain>
    </source>
</reference>